<evidence type="ECO:0000313" key="2">
    <source>
        <dbReference type="EMBL" id="MBU4631890.1"/>
    </source>
</evidence>
<proteinExistence type="predicted"/>
<protein>
    <submittedName>
        <fullName evidence="2">Uncharacterized protein</fullName>
    </submittedName>
</protein>
<evidence type="ECO:0000256" key="1">
    <source>
        <dbReference type="SAM" id="Phobius"/>
    </source>
</evidence>
<evidence type="ECO:0000313" key="3">
    <source>
        <dbReference type="Proteomes" id="UP000787568"/>
    </source>
</evidence>
<name>A0AAJ0ZGE5_9PSED</name>
<organism evidence="2 3">
    <name type="scientific">Pseudomonas chlororaphis subsp. aurantiaca</name>
    <dbReference type="NCBI Taxonomy" id="86192"/>
    <lineage>
        <taxon>Bacteria</taxon>
        <taxon>Pseudomonadati</taxon>
        <taxon>Pseudomonadota</taxon>
        <taxon>Gammaproteobacteria</taxon>
        <taxon>Pseudomonadales</taxon>
        <taxon>Pseudomonadaceae</taxon>
        <taxon>Pseudomonas</taxon>
    </lineage>
</organism>
<dbReference type="EMBL" id="JAEEFW010000001">
    <property type="protein sequence ID" value="MBU4631890.1"/>
    <property type="molecule type" value="Genomic_DNA"/>
</dbReference>
<gene>
    <name evidence="2" type="ORF">I8747_03595</name>
</gene>
<feature type="transmembrane region" description="Helical" evidence="1">
    <location>
        <begin position="61"/>
        <end position="81"/>
    </location>
</feature>
<keyword evidence="1" id="KW-1133">Transmembrane helix</keyword>
<dbReference type="AlphaFoldDB" id="A0AAJ0ZGE5"/>
<keyword evidence="1" id="KW-0472">Membrane</keyword>
<sequence>MVITTAHIVLGVFVGVTFLGMFTLIGYYFYLGYTRMDSILEAVKNCSLINSYRFYLFMGPWGKMMMVAGVGSCLLFSNYLIKHGALDKGDIENFPEPLKGRLLMLQYIGWVLLASLFLEVIAVKILRG</sequence>
<dbReference type="Proteomes" id="UP000787568">
    <property type="component" value="Unassembled WGS sequence"/>
</dbReference>
<keyword evidence="1" id="KW-0812">Transmembrane</keyword>
<accession>A0AAJ0ZGE5</accession>
<comment type="caution">
    <text evidence="2">The sequence shown here is derived from an EMBL/GenBank/DDBJ whole genome shotgun (WGS) entry which is preliminary data.</text>
</comment>
<feature type="transmembrane region" description="Helical" evidence="1">
    <location>
        <begin position="7"/>
        <end position="30"/>
    </location>
</feature>
<feature type="transmembrane region" description="Helical" evidence="1">
    <location>
        <begin position="102"/>
        <end position="126"/>
    </location>
</feature>
<dbReference type="RefSeq" id="WP_124338255.1">
    <property type="nucleotide sequence ID" value="NZ_CP027718.1"/>
</dbReference>
<reference evidence="2" key="1">
    <citation type="submission" date="2020-12" db="EMBL/GenBank/DDBJ databases">
        <title>Generalized mutagenesis with transposon Tn5. A laboratory procedure for the identification of genes responsible for a bacterial phenotype and its regulation, illustrated with phenazine production in Pseudomonas chlororaphis.</title>
        <authorList>
            <person name="Muzio F."/>
            <person name="Sobrero P."/>
            <person name="Agaras B."/>
            <person name="Valverde C."/>
        </authorList>
    </citation>
    <scope>NUCLEOTIDE SEQUENCE</scope>
    <source>
        <strain evidence="2">SMMP3</strain>
    </source>
</reference>